<sequence length="195" mass="23514">MTKDQLYEFFMREFPFNKEGLQCFINSFETKSFKKDSLILENGNSERQLRFLDEGIVREFYAHDGKEKNIDFFIEPCFLTDFYSFITDKTSRKNQQCLTDTKVRVLSREKFQFFVKEYHCGKLFVEEIFERIIEKKEQSELKQFINTPDDNYLDILKNRAAWLQQIPQYHIASYLGIAPETLSRIRKRIFKDDDV</sequence>
<evidence type="ECO:0000313" key="3">
    <source>
        <dbReference type="Proteomes" id="UP001348397"/>
    </source>
</evidence>
<evidence type="ECO:0000313" key="2">
    <source>
        <dbReference type="EMBL" id="MEC3875510.1"/>
    </source>
</evidence>
<proteinExistence type="predicted"/>
<dbReference type="Pfam" id="PF00027">
    <property type="entry name" value="cNMP_binding"/>
    <property type="match status" value="1"/>
</dbReference>
<dbReference type="EMBL" id="JAYLAA010000026">
    <property type="protein sequence ID" value="MEC3875510.1"/>
    <property type="molecule type" value="Genomic_DNA"/>
</dbReference>
<evidence type="ECO:0000259" key="1">
    <source>
        <dbReference type="Pfam" id="PF00027"/>
    </source>
</evidence>
<dbReference type="RefSeq" id="WP_326320329.1">
    <property type="nucleotide sequence ID" value="NZ_JAYLAA010000026.1"/>
</dbReference>
<dbReference type="Proteomes" id="UP001348397">
    <property type="component" value="Unassembled WGS sequence"/>
</dbReference>
<dbReference type="InterPro" id="IPR014710">
    <property type="entry name" value="RmlC-like_jellyroll"/>
</dbReference>
<reference evidence="2 3" key="1">
    <citation type="submission" date="2024-01" db="EMBL/GenBank/DDBJ databases">
        <title>Chryseobacterium sp. T9W2-O.</title>
        <authorList>
            <person name="Maltman C."/>
        </authorList>
    </citation>
    <scope>NUCLEOTIDE SEQUENCE [LARGE SCALE GENOMIC DNA]</scope>
    <source>
        <strain evidence="2 3">T9W2-O</strain>
    </source>
</reference>
<gene>
    <name evidence="2" type="ORF">SOP96_07280</name>
</gene>
<comment type="caution">
    <text evidence="2">The sequence shown here is derived from an EMBL/GenBank/DDBJ whole genome shotgun (WGS) entry which is preliminary data.</text>
</comment>
<organism evidence="2 3">
    <name type="scientific">Chryseobacterium salviniae</name>
    <dbReference type="NCBI Taxonomy" id="3101750"/>
    <lineage>
        <taxon>Bacteria</taxon>
        <taxon>Pseudomonadati</taxon>
        <taxon>Bacteroidota</taxon>
        <taxon>Flavobacteriia</taxon>
        <taxon>Flavobacteriales</taxon>
        <taxon>Weeksellaceae</taxon>
        <taxon>Chryseobacterium group</taxon>
        <taxon>Chryseobacterium</taxon>
    </lineage>
</organism>
<accession>A0ABU6HR25</accession>
<dbReference type="SUPFAM" id="SSF51206">
    <property type="entry name" value="cAMP-binding domain-like"/>
    <property type="match status" value="1"/>
</dbReference>
<dbReference type="InterPro" id="IPR018490">
    <property type="entry name" value="cNMP-bd_dom_sf"/>
</dbReference>
<dbReference type="InterPro" id="IPR000595">
    <property type="entry name" value="cNMP-bd_dom"/>
</dbReference>
<feature type="domain" description="Cyclic nucleotide-binding" evidence="1">
    <location>
        <begin position="31"/>
        <end position="117"/>
    </location>
</feature>
<dbReference type="Gene3D" id="2.60.120.10">
    <property type="entry name" value="Jelly Rolls"/>
    <property type="match status" value="1"/>
</dbReference>
<name>A0ABU6HR25_9FLAO</name>
<keyword evidence="3" id="KW-1185">Reference proteome</keyword>
<protein>
    <submittedName>
        <fullName evidence="2">Crp/Fnr family transcriptional regulator</fullName>
    </submittedName>
</protein>